<dbReference type="EMBL" id="OV725082">
    <property type="protein sequence ID" value="CAH1404087.1"/>
    <property type="molecule type" value="Genomic_DNA"/>
</dbReference>
<proteinExistence type="predicted"/>
<accession>A0A9P0HLY4</accession>
<dbReference type="AlphaFoldDB" id="A0A9P0HLY4"/>
<evidence type="ECO:0000313" key="2">
    <source>
        <dbReference type="EMBL" id="CAH1404087.1"/>
    </source>
</evidence>
<name>A0A9P0HLY4_NEZVI</name>
<feature type="transmembrane region" description="Helical" evidence="1">
    <location>
        <begin position="20"/>
        <end position="43"/>
    </location>
</feature>
<sequence>MRPVNVRIAPVKPGGIQRSFFWFLMMAFVLIFLFQISIPIVIYNNLCIIQSQLPNSTFYSGLQAGNDVQPVYFLSLHQVIDDNIAILTCWGGSFLFLVAFMLLGCMRLKNLMVYFNTRCTCMRHDFVDDLVMKRAKAEADNIMKNKLMAGDFMKMSAEKPKHF</sequence>
<keyword evidence="1" id="KW-0472">Membrane</keyword>
<reference evidence="2" key="1">
    <citation type="submission" date="2022-01" db="EMBL/GenBank/DDBJ databases">
        <authorList>
            <person name="King R."/>
        </authorList>
    </citation>
    <scope>NUCLEOTIDE SEQUENCE</scope>
</reference>
<keyword evidence="1" id="KW-1133">Transmembrane helix</keyword>
<evidence type="ECO:0000313" key="3">
    <source>
        <dbReference type="Proteomes" id="UP001152798"/>
    </source>
</evidence>
<protein>
    <submittedName>
        <fullName evidence="2">Uncharacterized protein</fullName>
    </submittedName>
</protein>
<evidence type="ECO:0000256" key="1">
    <source>
        <dbReference type="SAM" id="Phobius"/>
    </source>
</evidence>
<gene>
    <name evidence="2" type="ORF">NEZAVI_LOCUS12557</name>
</gene>
<keyword evidence="1" id="KW-0812">Transmembrane</keyword>
<feature type="transmembrane region" description="Helical" evidence="1">
    <location>
        <begin position="84"/>
        <end position="105"/>
    </location>
</feature>
<dbReference type="Proteomes" id="UP001152798">
    <property type="component" value="Chromosome 6"/>
</dbReference>
<keyword evidence="3" id="KW-1185">Reference proteome</keyword>
<dbReference type="OrthoDB" id="10555317at2759"/>
<organism evidence="2 3">
    <name type="scientific">Nezara viridula</name>
    <name type="common">Southern green stink bug</name>
    <name type="synonym">Cimex viridulus</name>
    <dbReference type="NCBI Taxonomy" id="85310"/>
    <lineage>
        <taxon>Eukaryota</taxon>
        <taxon>Metazoa</taxon>
        <taxon>Ecdysozoa</taxon>
        <taxon>Arthropoda</taxon>
        <taxon>Hexapoda</taxon>
        <taxon>Insecta</taxon>
        <taxon>Pterygota</taxon>
        <taxon>Neoptera</taxon>
        <taxon>Paraneoptera</taxon>
        <taxon>Hemiptera</taxon>
        <taxon>Heteroptera</taxon>
        <taxon>Panheteroptera</taxon>
        <taxon>Pentatomomorpha</taxon>
        <taxon>Pentatomoidea</taxon>
        <taxon>Pentatomidae</taxon>
        <taxon>Pentatominae</taxon>
        <taxon>Nezara</taxon>
    </lineage>
</organism>